<dbReference type="EMBL" id="WJPN01000010">
    <property type="protein sequence ID" value="MRH01200.1"/>
    <property type="molecule type" value="Genomic_DNA"/>
</dbReference>
<proteinExistence type="predicted"/>
<evidence type="ECO:0000313" key="4">
    <source>
        <dbReference type="Proteomes" id="UP000437931"/>
    </source>
</evidence>
<accession>A0A6N7QBH1</accession>
<name>A0A6N7QBH1_9XANT</name>
<keyword evidence="1" id="KW-0732">Signal</keyword>
<keyword evidence="4" id="KW-1185">Reference proteome</keyword>
<evidence type="ECO:0008006" key="6">
    <source>
        <dbReference type="Google" id="ProtNLM"/>
    </source>
</evidence>
<dbReference type="EMBL" id="WJPM01000009">
    <property type="protein sequence ID" value="MRH75363.1"/>
    <property type="molecule type" value="Genomic_DNA"/>
</dbReference>
<dbReference type="Proteomes" id="UP000437931">
    <property type="component" value="Unassembled WGS sequence"/>
</dbReference>
<evidence type="ECO:0000256" key="1">
    <source>
        <dbReference type="SAM" id="SignalP"/>
    </source>
</evidence>
<protein>
    <recommendedName>
        <fullName evidence="6">DUF3019 domain-containing protein</fullName>
    </recommendedName>
</protein>
<evidence type="ECO:0000313" key="5">
    <source>
        <dbReference type="Proteomes" id="UP000439314"/>
    </source>
</evidence>
<evidence type="ECO:0000313" key="3">
    <source>
        <dbReference type="EMBL" id="MRH75363.1"/>
    </source>
</evidence>
<reference evidence="3" key="2">
    <citation type="journal article" date="2020" name="Plant Dis.">
        <title>A Grain Rot of Rice in Iran Caused by a Xanthomonas Strain Closely Related to X. sacchari.</title>
        <authorList>
            <person name="Mirghasempour S.A."/>
            <person name="Huang S."/>
            <person name="Studholme D.J."/>
            <person name="Brady C.L."/>
        </authorList>
    </citation>
    <scope>NUCLEOTIDE SEQUENCE</scope>
    <source>
        <strain evidence="3">SAM114</strain>
    </source>
</reference>
<comment type="caution">
    <text evidence="2">The sequence shown here is derived from an EMBL/GenBank/DDBJ whole genome shotgun (WGS) entry which is preliminary data.</text>
</comment>
<dbReference type="AlphaFoldDB" id="A0A6N7QBH1"/>
<sequence length="138" mass="15137">MSKATVTRCMMLQPFVVTHAPMQSASFALRLAICVSILIAPMPAAHATEEVEQAWLSLIRQALPPSCHAEKLAMDATVSGNNGLRQERWRMDTCRGEASYVVAYYPPVAFPNRKSPFEITRIDTGAVSTVRQAAADSR</sequence>
<feature type="signal peptide" evidence="1">
    <location>
        <begin position="1"/>
        <end position="47"/>
    </location>
</feature>
<reference evidence="4 5" key="1">
    <citation type="submission" date="2019-11" db="EMBL/GenBank/DDBJ databases">
        <title>First report of rice panicle blight caused by Xanthomonas sp. in Iran.</title>
        <authorList>
            <person name="Mirghasempour S.A."/>
            <person name="Huang S."/>
            <person name="Brady C.L."/>
            <person name="Studholme D.J."/>
        </authorList>
    </citation>
    <scope>NUCLEOTIDE SEQUENCE [LARGE SCALE GENOMIC DNA]</scope>
    <source>
        <strain evidence="2 5">ASD011</strain>
        <strain evidence="4">SAM114</strain>
    </source>
</reference>
<evidence type="ECO:0000313" key="2">
    <source>
        <dbReference type="EMBL" id="MRH01200.1"/>
    </source>
</evidence>
<dbReference type="Proteomes" id="UP000439314">
    <property type="component" value="Unassembled WGS sequence"/>
</dbReference>
<organism evidence="2 5">
    <name type="scientific">Xanthomonas sontii</name>
    <dbReference type="NCBI Taxonomy" id="2650745"/>
    <lineage>
        <taxon>Bacteria</taxon>
        <taxon>Pseudomonadati</taxon>
        <taxon>Pseudomonadota</taxon>
        <taxon>Gammaproteobacteria</taxon>
        <taxon>Lysobacterales</taxon>
        <taxon>Lysobacteraceae</taxon>
        <taxon>Xanthomonas</taxon>
    </lineage>
</organism>
<dbReference type="RefSeq" id="WP_153751758.1">
    <property type="nucleotide sequence ID" value="NZ_WJPM01000009.1"/>
</dbReference>
<gene>
    <name evidence="2" type="ORF">GIY21_12970</name>
    <name evidence="3" type="ORF">GIY22_12080</name>
</gene>
<feature type="chain" id="PRO_5027078205" description="DUF3019 domain-containing protein" evidence="1">
    <location>
        <begin position="48"/>
        <end position="138"/>
    </location>
</feature>